<keyword evidence="3" id="KW-1185">Reference proteome</keyword>
<evidence type="ECO:0000256" key="1">
    <source>
        <dbReference type="SAM" id="Coils"/>
    </source>
</evidence>
<dbReference type="GeneID" id="109484305"/>
<evidence type="ECO:0000259" key="2">
    <source>
        <dbReference type="PROSITE" id="PS50041"/>
    </source>
</evidence>
<dbReference type="SUPFAM" id="SSF56436">
    <property type="entry name" value="C-type lectin-like"/>
    <property type="match status" value="1"/>
</dbReference>
<evidence type="ECO:0000313" key="4">
    <source>
        <dbReference type="RefSeq" id="XP_019643120.1"/>
    </source>
</evidence>
<feature type="domain" description="C-type lectin" evidence="2">
    <location>
        <begin position="177"/>
        <end position="270"/>
    </location>
</feature>
<sequence length="297" mass="34039">MSDLKMTVRKLDRQTKGDLKDLKLSVNKLDQKTTDDLSGLKLAFNKSDQKTTDDLPDLKLAFNKLEKKTTDDLSDLKLSVSKLDTKIAGIQANVSDWIHRQQKVKEDVSAKLVENEKVVNNVAASVTQLTKSGLEREKILQRLEKLEDNMKNKQDKPEKERAPIRLPATCPGGYRKYREVCYKAFDVKKTFSESSETCRADGGTLAMPRDAGIDDFLVSLMNQKFDFWIGLHDKRQEGKWEWIDGTALGTGYNRWRSGKPYNFWGNEYCALYYKLRSSLLQASNRTPIYGKRPRLQS</sequence>
<dbReference type="CDD" id="cd00037">
    <property type="entry name" value="CLECT"/>
    <property type="match status" value="1"/>
</dbReference>
<name>A0A6P4ZPL1_BRABE</name>
<dbReference type="PROSITE" id="PS50041">
    <property type="entry name" value="C_TYPE_LECTIN_2"/>
    <property type="match status" value="1"/>
</dbReference>
<dbReference type="OrthoDB" id="8935730at2759"/>
<keyword evidence="1" id="KW-0175">Coiled coil</keyword>
<dbReference type="InterPro" id="IPR016186">
    <property type="entry name" value="C-type_lectin-like/link_sf"/>
</dbReference>
<dbReference type="KEGG" id="bbel:109484305"/>
<feature type="coiled-coil region" evidence="1">
    <location>
        <begin position="129"/>
        <end position="156"/>
    </location>
</feature>
<dbReference type="RefSeq" id="XP_019643120.1">
    <property type="nucleotide sequence ID" value="XM_019787561.1"/>
</dbReference>
<dbReference type="InterPro" id="IPR001304">
    <property type="entry name" value="C-type_lectin-like"/>
</dbReference>
<dbReference type="AlphaFoldDB" id="A0A6P4ZPL1"/>
<dbReference type="InterPro" id="IPR016187">
    <property type="entry name" value="CTDL_fold"/>
</dbReference>
<dbReference type="Gene3D" id="3.10.100.10">
    <property type="entry name" value="Mannose-Binding Protein A, subunit A"/>
    <property type="match status" value="1"/>
</dbReference>
<gene>
    <name evidence="4" type="primary">LOC109484305</name>
</gene>
<organism evidence="3 4">
    <name type="scientific">Branchiostoma belcheri</name>
    <name type="common">Amphioxus</name>
    <dbReference type="NCBI Taxonomy" id="7741"/>
    <lineage>
        <taxon>Eukaryota</taxon>
        <taxon>Metazoa</taxon>
        <taxon>Chordata</taxon>
        <taxon>Cephalochordata</taxon>
        <taxon>Leptocardii</taxon>
        <taxon>Amphioxiformes</taxon>
        <taxon>Branchiostomatidae</taxon>
        <taxon>Branchiostoma</taxon>
    </lineage>
</organism>
<dbReference type="PANTHER" id="PTHR22801">
    <property type="entry name" value="LITHOSTATHINE"/>
    <property type="match status" value="1"/>
</dbReference>
<evidence type="ECO:0000313" key="3">
    <source>
        <dbReference type="Proteomes" id="UP000515135"/>
    </source>
</evidence>
<protein>
    <submittedName>
        <fullName evidence="4">C-type lectin domain family 4 member M-like</fullName>
    </submittedName>
</protein>
<accession>A0A6P4ZPL1</accession>
<proteinExistence type="predicted"/>
<reference evidence="4" key="1">
    <citation type="submission" date="2025-08" db="UniProtKB">
        <authorList>
            <consortium name="RefSeq"/>
        </authorList>
    </citation>
    <scope>IDENTIFICATION</scope>
    <source>
        <tissue evidence="4">Gonad</tissue>
    </source>
</reference>
<dbReference type="Proteomes" id="UP000515135">
    <property type="component" value="Unplaced"/>
</dbReference>
<dbReference type="InterPro" id="IPR050801">
    <property type="entry name" value="Ca-Dep_Lectins_ImmuneDev"/>
</dbReference>
<dbReference type="Pfam" id="PF00059">
    <property type="entry name" value="Lectin_C"/>
    <property type="match status" value="1"/>
</dbReference>
<dbReference type="SMART" id="SM00034">
    <property type="entry name" value="CLECT"/>
    <property type="match status" value="1"/>
</dbReference>
<dbReference type="PANTHER" id="PTHR22801:SF63">
    <property type="entry name" value="C-TYPE LECTIN DOMAIN-CONTAINING PROTEIN"/>
    <property type="match status" value="1"/>
</dbReference>